<sequence length="753" mass="88032">MKKVNFTQKEVEDFFTKEIFPKRDHNENIILHFICSEESIKKITKEIIYKQKLLWQKMLMIKNKFEQTPFLLSFKNPNFSIELFSLFQELGLKFDEYDSSKSTPLHYLCQNKNIQKEMLLNLISESKNIQNLKDKFGNQPLHLLTQNSSVSSLETLQIYIENLNGINCLNSSGNSPFLYACRNDSFSEEMIGYLIQKNSNINQINFRGENCLHFFMERHNYSFKILKILLENGADPSTINLSSNSPLHFAFSNKNDISVEIVKLILDFVPKNKLVEFINLQNGIGYSHLHSLVSAEETNMETLNLLVSSGADINAQTKKNQNCLHLIMQKKKVEQKIIQFFIDLGIDVNKMDINKNTPLYLLFQNDNMSNEVVEFLIGKKAQTNLSNINNQNSLHLVCRNIHNNISVLKLLIETGAQINQKDSSGSTPLLIACYSQPIEVLEFLLQSGSDVNTKNKEKNFPLKILFLHQEKQSRIETKKIKTLLAYDIDIRMIEELISSRNHFSFLSQRIDPKLESLFKTYYHIYEDMNQLLERKEFTDFDIFCGNNQVIPLHYQILSLRLSEENEPIEKITFRLNKLKQEMEHISLEKALIFFKFIYSGFIDHSQKLHLELIESICQKIAFPNWISKKGRKGLLIDLNRLFQQEETKDFAIISEDEKTKILVHKIILIARSELFRALFLTVKDDSNQVKDYCNRSSESLYHLFKFFYLDHIDENISLDIIQNLEDAQEFYQLNENSSLNFQLKEIKESNEEK</sequence>
<dbReference type="InterPro" id="IPR011333">
    <property type="entry name" value="SKP1/BTB/POZ_sf"/>
</dbReference>
<evidence type="ECO:0000313" key="3">
    <source>
        <dbReference type="EMBL" id="KAJ5076947.1"/>
    </source>
</evidence>
<dbReference type="Pfam" id="PF00651">
    <property type="entry name" value="BTB"/>
    <property type="match status" value="1"/>
</dbReference>
<dbReference type="PROSITE" id="PS50088">
    <property type="entry name" value="ANK_REPEAT"/>
    <property type="match status" value="4"/>
</dbReference>
<feature type="repeat" description="ANK" evidence="1">
    <location>
        <begin position="207"/>
        <end position="241"/>
    </location>
</feature>
<dbReference type="Pfam" id="PF12796">
    <property type="entry name" value="Ank_2"/>
    <property type="match status" value="2"/>
</dbReference>
<dbReference type="Pfam" id="PF13637">
    <property type="entry name" value="Ank_4"/>
    <property type="match status" value="1"/>
</dbReference>
<reference evidence="3" key="1">
    <citation type="submission" date="2022-10" db="EMBL/GenBank/DDBJ databases">
        <title>Novel sulphate-reducing endosymbionts in the free-living metamonad Anaeramoeba.</title>
        <authorList>
            <person name="Jerlstrom-Hultqvist J."/>
            <person name="Cepicka I."/>
            <person name="Gallot-Lavallee L."/>
            <person name="Salas-Leiva D."/>
            <person name="Curtis B.A."/>
            <person name="Zahonova K."/>
            <person name="Pipaliya S."/>
            <person name="Dacks J."/>
            <person name="Roger A.J."/>
        </authorList>
    </citation>
    <scope>NUCLEOTIDE SEQUENCE</scope>
    <source>
        <strain evidence="3">BMAN</strain>
    </source>
</reference>
<name>A0A9Q0RE94_ANAIG</name>
<evidence type="ECO:0000256" key="1">
    <source>
        <dbReference type="PROSITE-ProRule" id="PRU00023"/>
    </source>
</evidence>
<gene>
    <name evidence="3" type="ORF">M0811_00267</name>
</gene>
<comment type="caution">
    <text evidence="3">The sequence shown here is derived from an EMBL/GenBank/DDBJ whole genome shotgun (WGS) entry which is preliminary data.</text>
</comment>
<dbReference type="PROSITE" id="PS50297">
    <property type="entry name" value="ANK_REP_REGION"/>
    <property type="match status" value="2"/>
</dbReference>
<dbReference type="EMBL" id="JAPDFW010000059">
    <property type="protein sequence ID" value="KAJ5076947.1"/>
    <property type="molecule type" value="Genomic_DNA"/>
</dbReference>
<feature type="repeat" description="ANK" evidence="1">
    <location>
        <begin position="389"/>
        <end position="423"/>
    </location>
</feature>
<organism evidence="3 4">
    <name type="scientific">Anaeramoeba ignava</name>
    <name type="common">Anaerobic marine amoeba</name>
    <dbReference type="NCBI Taxonomy" id="1746090"/>
    <lineage>
        <taxon>Eukaryota</taxon>
        <taxon>Metamonada</taxon>
        <taxon>Anaeramoebidae</taxon>
        <taxon>Anaeramoeba</taxon>
    </lineage>
</organism>
<protein>
    <submittedName>
        <fullName evidence="3">Molting protein mlt-4</fullName>
    </submittedName>
</protein>
<accession>A0A9Q0RE94</accession>
<feature type="domain" description="BTB" evidence="2">
    <location>
        <begin position="648"/>
        <end position="716"/>
    </location>
</feature>
<dbReference type="OrthoDB" id="823504at2759"/>
<keyword evidence="1" id="KW-0040">ANK repeat</keyword>
<dbReference type="Gene3D" id="1.25.40.20">
    <property type="entry name" value="Ankyrin repeat-containing domain"/>
    <property type="match status" value="2"/>
</dbReference>
<dbReference type="SUPFAM" id="SSF54695">
    <property type="entry name" value="POZ domain"/>
    <property type="match status" value="1"/>
</dbReference>
<dbReference type="AlphaFoldDB" id="A0A9Q0RE94"/>
<evidence type="ECO:0000313" key="4">
    <source>
        <dbReference type="Proteomes" id="UP001149090"/>
    </source>
</evidence>
<feature type="repeat" description="ANK" evidence="1">
    <location>
        <begin position="424"/>
        <end position="456"/>
    </location>
</feature>
<feature type="repeat" description="ANK" evidence="1">
    <location>
        <begin position="284"/>
        <end position="318"/>
    </location>
</feature>
<dbReference type="InterPro" id="IPR000210">
    <property type="entry name" value="BTB/POZ_dom"/>
</dbReference>
<dbReference type="Proteomes" id="UP001149090">
    <property type="component" value="Unassembled WGS sequence"/>
</dbReference>
<dbReference type="PROSITE" id="PS50097">
    <property type="entry name" value="BTB"/>
    <property type="match status" value="1"/>
</dbReference>
<proteinExistence type="predicted"/>
<dbReference type="PANTHER" id="PTHR24118:SF99">
    <property type="entry name" value="POTE ANKYRIN DOMAIN FAMILY MEMBER 3C-RELATED"/>
    <property type="match status" value="1"/>
</dbReference>
<keyword evidence="4" id="KW-1185">Reference proteome</keyword>
<dbReference type="SMART" id="SM00248">
    <property type="entry name" value="ANK"/>
    <property type="match status" value="10"/>
</dbReference>
<dbReference type="PANTHER" id="PTHR24118">
    <property type="entry name" value="POTE ANKYRIN DOMAIN"/>
    <property type="match status" value="1"/>
</dbReference>
<dbReference type="Gene3D" id="3.30.710.10">
    <property type="entry name" value="Potassium Channel Kv1.1, Chain A"/>
    <property type="match status" value="2"/>
</dbReference>
<dbReference type="InterPro" id="IPR002110">
    <property type="entry name" value="Ankyrin_rpt"/>
</dbReference>
<evidence type="ECO:0000259" key="2">
    <source>
        <dbReference type="PROSITE" id="PS50097"/>
    </source>
</evidence>
<dbReference type="SUPFAM" id="SSF48403">
    <property type="entry name" value="Ankyrin repeat"/>
    <property type="match status" value="1"/>
</dbReference>
<dbReference type="InterPro" id="IPR036770">
    <property type="entry name" value="Ankyrin_rpt-contain_sf"/>
</dbReference>